<dbReference type="EMBL" id="BAABKE010000004">
    <property type="protein sequence ID" value="GAA5100487.1"/>
    <property type="molecule type" value="Genomic_DNA"/>
</dbReference>
<reference evidence="3" key="1">
    <citation type="journal article" date="2019" name="Int. J. Syst. Evol. Microbiol.">
        <title>The Global Catalogue of Microorganisms (GCM) 10K type strain sequencing project: providing services to taxonomists for standard genome sequencing and annotation.</title>
        <authorList>
            <consortium name="The Broad Institute Genomics Platform"/>
            <consortium name="The Broad Institute Genome Sequencing Center for Infectious Disease"/>
            <person name="Wu L."/>
            <person name="Ma J."/>
        </authorList>
    </citation>
    <scope>NUCLEOTIDE SEQUENCE [LARGE SCALE GENOMIC DNA]</scope>
    <source>
        <strain evidence="3">JCM 18424</strain>
    </source>
</reference>
<evidence type="ECO:0000313" key="3">
    <source>
        <dbReference type="Proteomes" id="UP001500631"/>
    </source>
</evidence>
<protein>
    <recommendedName>
        <fullName evidence="1">Helix-turn-helix domain-containing protein</fullName>
    </recommendedName>
</protein>
<dbReference type="Proteomes" id="UP001500631">
    <property type="component" value="Unassembled WGS sequence"/>
</dbReference>
<organism evidence="2 3">
    <name type="scientific">Wohlfahrtiimonas larvae</name>
    <dbReference type="NCBI Taxonomy" id="1157986"/>
    <lineage>
        <taxon>Bacteria</taxon>
        <taxon>Pseudomonadati</taxon>
        <taxon>Pseudomonadota</taxon>
        <taxon>Gammaproteobacteria</taxon>
        <taxon>Cardiobacteriales</taxon>
        <taxon>Ignatzschineriaceae</taxon>
        <taxon>Wohlfahrtiimonas</taxon>
    </lineage>
</organism>
<evidence type="ECO:0000259" key="1">
    <source>
        <dbReference type="Pfam" id="PF12728"/>
    </source>
</evidence>
<accession>A0ABP9MR46</accession>
<dbReference type="RefSeq" id="WP_077925604.1">
    <property type="nucleotide sequence ID" value="NZ_BAABKE010000004.1"/>
</dbReference>
<proteinExistence type="predicted"/>
<dbReference type="Pfam" id="PF12728">
    <property type="entry name" value="HTH_17"/>
    <property type="match status" value="1"/>
</dbReference>
<gene>
    <name evidence="2" type="ORF">GCM10023338_15220</name>
</gene>
<comment type="caution">
    <text evidence="2">The sequence shown here is derived from an EMBL/GenBank/DDBJ whole genome shotgun (WGS) entry which is preliminary data.</text>
</comment>
<dbReference type="InterPro" id="IPR041657">
    <property type="entry name" value="HTH_17"/>
</dbReference>
<name>A0ABP9MR46_9GAMM</name>
<evidence type="ECO:0000313" key="2">
    <source>
        <dbReference type="EMBL" id="GAA5100487.1"/>
    </source>
</evidence>
<keyword evidence="3" id="KW-1185">Reference proteome</keyword>
<sequence>MNEEMKKNDQLLTIKDVADMFQMSVGHVKQRVVKQPDFPAPIKIMKYGQPRYKRSDILAFIDRRKEI</sequence>
<feature type="domain" description="Helix-turn-helix" evidence="1">
    <location>
        <begin position="11"/>
        <end position="64"/>
    </location>
</feature>